<proteinExistence type="predicted"/>
<evidence type="ECO:0000313" key="1">
    <source>
        <dbReference type="EMBL" id="KAH7654648.1"/>
    </source>
</evidence>
<organism evidence="1 2">
    <name type="scientific">Dioscorea alata</name>
    <name type="common">Purple yam</name>
    <dbReference type="NCBI Taxonomy" id="55571"/>
    <lineage>
        <taxon>Eukaryota</taxon>
        <taxon>Viridiplantae</taxon>
        <taxon>Streptophyta</taxon>
        <taxon>Embryophyta</taxon>
        <taxon>Tracheophyta</taxon>
        <taxon>Spermatophyta</taxon>
        <taxon>Magnoliopsida</taxon>
        <taxon>Liliopsida</taxon>
        <taxon>Dioscoreales</taxon>
        <taxon>Dioscoreaceae</taxon>
        <taxon>Dioscorea</taxon>
    </lineage>
</organism>
<sequence length="55" mass="6622">MEIINYTELTLEELMHLERTMILIRLTCLLERQEQQIMELLSSLKLIKVRNLSSF</sequence>
<name>A0ACB7U356_DIOAL</name>
<accession>A0ACB7U356</accession>
<dbReference type="EMBL" id="CM037029">
    <property type="protein sequence ID" value="KAH7654648.1"/>
    <property type="molecule type" value="Genomic_DNA"/>
</dbReference>
<keyword evidence="2" id="KW-1185">Reference proteome</keyword>
<comment type="caution">
    <text evidence="1">The sequence shown here is derived from an EMBL/GenBank/DDBJ whole genome shotgun (WGS) entry which is preliminary data.</text>
</comment>
<dbReference type="Proteomes" id="UP000827976">
    <property type="component" value="Chromosome 19"/>
</dbReference>
<gene>
    <name evidence="1" type="ORF">IHE45_19G155500</name>
</gene>
<protein>
    <submittedName>
        <fullName evidence="1">Uncharacterized protein</fullName>
    </submittedName>
</protein>
<reference evidence="2" key="1">
    <citation type="journal article" date="2022" name="Nat. Commun.">
        <title>Chromosome evolution and the genetic basis of agronomically important traits in greater yam.</title>
        <authorList>
            <person name="Bredeson J.V."/>
            <person name="Lyons J.B."/>
            <person name="Oniyinde I.O."/>
            <person name="Okereke N.R."/>
            <person name="Kolade O."/>
            <person name="Nnabue I."/>
            <person name="Nwadili C.O."/>
            <person name="Hribova E."/>
            <person name="Parker M."/>
            <person name="Nwogha J."/>
            <person name="Shu S."/>
            <person name="Carlson J."/>
            <person name="Kariba R."/>
            <person name="Muthemba S."/>
            <person name="Knop K."/>
            <person name="Barton G.J."/>
            <person name="Sherwood A.V."/>
            <person name="Lopez-Montes A."/>
            <person name="Asiedu R."/>
            <person name="Jamnadass R."/>
            <person name="Muchugi A."/>
            <person name="Goodstein D."/>
            <person name="Egesi C.N."/>
            <person name="Featherston J."/>
            <person name="Asfaw A."/>
            <person name="Simpson G.G."/>
            <person name="Dolezel J."/>
            <person name="Hendre P.S."/>
            <person name="Van Deynze A."/>
            <person name="Kumar P.L."/>
            <person name="Obidiegwu J.E."/>
            <person name="Bhattacharjee R."/>
            <person name="Rokhsar D.S."/>
        </authorList>
    </citation>
    <scope>NUCLEOTIDE SEQUENCE [LARGE SCALE GENOMIC DNA]</scope>
    <source>
        <strain evidence="2">cv. TDa95/00328</strain>
    </source>
</reference>
<evidence type="ECO:0000313" key="2">
    <source>
        <dbReference type="Proteomes" id="UP000827976"/>
    </source>
</evidence>